<keyword evidence="1" id="KW-0812">Transmembrane</keyword>
<evidence type="ECO:0000313" key="3">
    <source>
        <dbReference type="Proteomes" id="UP000037122"/>
    </source>
</evidence>
<accession>A0A0L0NNQ0</accession>
<feature type="transmembrane region" description="Helical" evidence="1">
    <location>
        <begin position="47"/>
        <end position="72"/>
    </location>
</feature>
<protein>
    <submittedName>
        <fullName evidence="2">Uncharacterized protein</fullName>
    </submittedName>
</protein>
<keyword evidence="1" id="KW-1133">Transmembrane helix</keyword>
<proteinExistence type="predicted"/>
<name>A0A0L0NNQ0_CANAR</name>
<dbReference type="AlphaFoldDB" id="A0A0L0NNQ0"/>
<comment type="caution">
    <text evidence="2">The sequence shown here is derived from an EMBL/GenBank/DDBJ whole genome shotgun (WGS) entry which is preliminary data.</text>
</comment>
<dbReference type="EMBL" id="LGST01000066">
    <property type="protein sequence ID" value="KND95776.1"/>
    <property type="molecule type" value="Genomic_DNA"/>
</dbReference>
<dbReference type="VEuPathDB" id="FungiDB:QG37_08109"/>
<reference evidence="3" key="1">
    <citation type="journal article" date="2015" name="BMC Genomics">
        <title>Draft genome of a commonly misdiagnosed multidrug resistant pathogen Candida auris.</title>
        <authorList>
            <person name="Chatterjee S."/>
            <person name="Alampalli S.V."/>
            <person name="Nageshan R.K."/>
            <person name="Chettiar S.T."/>
            <person name="Joshi S."/>
            <person name="Tatu U.S."/>
        </authorList>
    </citation>
    <scope>NUCLEOTIDE SEQUENCE [LARGE SCALE GENOMIC DNA]</scope>
    <source>
        <strain evidence="3">6684</strain>
    </source>
</reference>
<sequence length="90" mass="9918">MSEPRGKAADTMQPRAHRKVSFFQTEAEVDEAVAVGNGINHVELANFMIAEAVAIFSFHTLILFKCCFFRILGSRAALSLMLSLSLSLSR</sequence>
<gene>
    <name evidence="2" type="ORF">QG37_08109</name>
</gene>
<keyword evidence="1" id="KW-0472">Membrane</keyword>
<evidence type="ECO:0000256" key="1">
    <source>
        <dbReference type="SAM" id="Phobius"/>
    </source>
</evidence>
<organism evidence="2 3">
    <name type="scientific">Candidozyma auris</name>
    <name type="common">Yeast</name>
    <name type="synonym">Candida auris</name>
    <dbReference type="NCBI Taxonomy" id="498019"/>
    <lineage>
        <taxon>Eukaryota</taxon>
        <taxon>Fungi</taxon>
        <taxon>Dikarya</taxon>
        <taxon>Ascomycota</taxon>
        <taxon>Saccharomycotina</taxon>
        <taxon>Pichiomycetes</taxon>
        <taxon>Metschnikowiaceae</taxon>
        <taxon>Candidozyma</taxon>
    </lineage>
</organism>
<dbReference type="Proteomes" id="UP000037122">
    <property type="component" value="Unassembled WGS sequence"/>
</dbReference>
<evidence type="ECO:0000313" key="2">
    <source>
        <dbReference type="EMBL" id="KND95776.1"/>
    </source>
</evidence>